<reference evidence="6 7" key="2">
    <citation type="submission" date="2018-06" db="EMBL/GenBank/DDBJ databases">
        <title>Metagenomic assembly of (sub)arctic Cyanobacteria and their associated microbiome from non-axenic cultures.</title>
        <authorList>
            <person name="Baurain D."/>
        </authorList>
    </citation>
    <scope>NUCLEOTIDE SEQUENCE [LARGE SCALE GENOMIC DNA]</scope>
    <source>
        <strain evidence="6">ULC066bin1</strain>
    </source>
</reference>
<dbReference type="Pfam" id="PF02518">
    <property type="entry name" value="HATPase_c"/>
    <property type="match status" value="1"/>
</dbReference>
<dbReference type="Gene3D" id="3.30.565.10">
    <property type="entry name" value="Histidine kinase-like ATPase, C-terminal domain"/>
    <property type="match status" value="1"/>
</dbReference>
<dbReference type="EC" id="2.7.13.3" evidence="2"/>
<proteinExistence type="predicted"/>
<dbReference type="PANTHER" id="PTHR43065:SF42">
    <property type="entry name" value="TWO-COMPONENT SENSOR PPRA"/>
    <property type="match status" value="1"/>
</dbReference>
<evidence type="ECO:0000259" key="5">
    <source>
        <dbReference type="PROSITE" id="PS50109"/>
    </source>
</evidence>
<dbReference type="PROSITE" id="PS50109">
    <property type="entry name" value="HIS_KIN"/>
    <property type="match status" value="1"/>
</dbReference>
<keyword evidence="3" id="KW-0418">Kinase</keyword>
<dbReference type="GO" id="GO:0000160">
    <property type="term" value="P:phosphorelay signal transduction system"/>
    <property type="evidence" value="ECO:0007669"/>
    <property type="project" value="UniProtKB-KW"/>
</dbReference>
<dbReference type="Proteomes" id="UP000249467">
    <property type="component" value="Unassembled WGS sequence"/>
</dbReference>
<reference evidence="6 7" key="1">
    <citation type="submission" date="2018-04" db="EMBL/GenBank/DDBJ databases">
        <authorList>
            <person name="Go L.Y."/>
            <person name="Mitchell J.A."/>
        </authorList>
    </citation>
    <scope>NUCLEOTIDE SEQUENCE [LARGE SCALE GENOMIC DNA]</scope>
    <source>
        <strain evidence="6">ULC066bin1</strain>
    </source>
</reference>
<evidence type="ECO:0000256" key="4">
    <source>
        <dbReference type="ARBA" id="ARBA00023012"/>
    </source>
</evidence>
<name>A0A2W4Y759_9CYAN</name>
<dbReference type="PRINTS" id="PR00344">
    <property type="entry name" value="BCTRLSENSOR"/>
</dbReference>
<dbReference type="InterPro" id="IPR003594">
    <property type="entry name" value="HATPase_dom"/>
</dbReference>
<evidence type="ECO:0000256" key="3">
    <source>
        <dbReference type="ARBA" id="ARBA00022777"/>
    </source>
</evidence>
<dbReference type="InterPro" id="IPR036890">
    <property type="entry name" value="HATPase_C_sf"/>
</dbReference>
<evidence type="ECO:0000313" key="7">
    <source>
        <dbReference type="Proteomes" id="UP000249467"/>
    </source>
</evidence>
<feature type="domain" description="Histidine kinase" evidence="5">
    <location>
        <begin position="17"/>
        <end position="109"/>
    </location>
</feature>
<protein>
    <recommendedName>
        <fullName evidence="2">histidine kinase</fullName>
        <ecNumber evidence="2">2.7.13.3</ecNumber>
    </recommendedName>
</protein>
<accession>A0A2W4Y759</accession>
<evidence type="ECO:0000256" key="1">
    <source>
        <dbReference type="ARBA" id="ARBA00000085"/>
    </source>
</evidence>
<dbReference type="InterPro" id="IPR004358">
    <property type="entry name" value="Sig_transdc_His_kin-like_C"/>
</dbReference>
<dbReference type="AlphaFoldDB" id="A0A2W4Y759"/>
<dbReference type="SUPFAM" id="SSF55874">
    <property type="entry name" value="ATPase domain of HSP90 chaperone/DNA topoisomerase II/histidine kinase"/>
    <property type="match status" value="1"/>
</dbReference>
<comment type="catalytic activity">
    <reaction evidence="1">
        <text>ATP + protein L-histidine = ADP + protein N-phospho-L-histidine.</text>
        <dbReference type="EC" id="2.7.13.3"/>
    </reaction>
</comment>
<organism evidence="6 7">
    <name type="scientific">Pseudanabaena frigida</name>
    <dbReference type="NCBI Taxonomy" id="945775"/>
    <lineage>
        <taxon>Bacteria</taxon>
        <taxon>Bacillati</taxon>
        <taxon>Cyanobacteriota</taxon>
        <taxon>Cyanophyceae</taxon>
        <taxon>Pseudanabaenales</taxon>
        <taxon>Pseudanabaenaceae</taxon>
        <taxon>Pseudanabaena</taxon>
    </lineage>
</organism>
<dbReference type="EMBL" id="QBML01000020">
    <property type="protein sequence ID" value="PZO39088.1"/>
    <property type="molecule type" value="Genomic_DNA"/>
</dbReference>
<dbReference type="InterPro" id="IPR005467">
    <property type="entry name" value="His_kinase_dom"/>
</dbReference>
<sequence length="109" mass="12128">MISTEQRSRNSQPSTIRAFINLIDNACDAIYFKKSELDKDTFHGSAKYIPTFTLSTQLVAEQVEIRIRDNSCGIDPEIRSKILDPFFTTKPPGSGTGLGLSLVYDIIAK</sequence>
<keyword evidence="3" id="KW-0808">Transferase</keyword>
<evidence type="ECO:0000256" key="2">
    <source>
        <dbReference type="ARBA" id="ARBA00012438"/>
    </source>
</evidence>
<gene>
    <name evidence="6" type="ORF">DCF19_15095</name>
</gene>
<dbReference type="PANTHER" id="PTHR43065">
    <property type="entry name" value="SENSOR HISTIDINE KINASE"/>
    <property type="match status" value="1"/>
</dbReference>
<keyword evidence="4" id="KW-0902">Two-component regulatory system</keyword>
<dbReference type="GO" id="GO:0004673">
    <property type="term" value="F:protein histidine kinase activity"/>
    <property type="evidence" value="ECO:0007669"/>
    <property type="project" value="UniProtKB-EC"/>
</dbReference>
<comment type="caution">
    <text evidence="6">The sequence shown here is derived from an EMBL/GenBank/DDBJ whole genome shotgun (WGS) entry which is preliminary data.</text>
</comment>
<evidence type="ECO:0000313" key="6">
    <source>
        <dbReference type="EMBL" id="PZO39088.1"/>
    </source>
</evidence>